<accession>A0A838L3V2</accession>
<gene>
    <name evidence="1" type="ORF">HZF05_06400</name>
</gene>
<protein>
    <submittedName>
        <fullName evidence="1">Uncharacterized protein</fullName>
    </submittedName>
</protein>
<dbReference type="AlphaFoldDB" id="A0A838L3V2"/>
<evidence type="ECO:0000313" key="2">
    <source>
        <dbReference type="Proteomes" id="UP000570166"/>
    </source>
</evidence>
<reference evidence="1 2" key="1">
    <citation type="submission" date="2020-07" db="EMBL/GenBank/DDBJ databases">
        <authorList>
            <person name="Sun Q."/>
        </authorList>
    </citation>
    <scope>NUCLEOTIDE SEQUENCE [LARGE SCALE GENOMIC DNA]</scope>
    <source>
        <strain evidence="1 2">CGMCC 1.13654</strain>
    </source>
</reference>
<comment type="caution">
    <text evidence="1">The sequence shown here is derived from an EMBL/GenBank/DDBJ whole genome shotgun (WGS) entry which is preliminary data.</text>
</comment>
<evidence type="ECO:0000313" key="1">
    <source>
        <dbReference type="EMBL" id="MBA2933727.1"/>
    </source>
</evidence>
<organism evidence="1 2">
    <name type="scientific">Sphingomonas chungangi</name>
    <dbReference type="NCBI Taxonomy" id="2683589"/>
    <lineage>
        <taxon>Bacteria</taxon>
        <taxon>Pseudomonadati</taxon>
        <taxon>Pseudomonadota</taxon>
        <taxon>Alphaproteobacteria</taxon>
        <taxon>Sphingomonadales</taxon>
        <taxon>Sphingomonadaceae</taxon>
        <taxon>Sphingomonas</taxon>
    </lineage>
</organism>
<dbReference type="RefSeq" id="WP_160363531.1">
    <property type="nucleotide sequence ID" value="NZ_JACEIB010000003.1"/>
</dbReference>
<proteinExistence type="predicted"/>
<dbReference type="EMBL" id="JACEIB010000003">
    <property type="protein sequence ID" value="MBA2933727.1"/>
    <property type="molecule type" value="Genomic_DNA"/>
</dbReference>
<name>A0A838L3V2_9SPHN</name>
<sequence length="51" mass="5831">MTGRRERWLARLAPRITDETAGFARIQATINDQSRQGHVGRPDYLLEPPIV</sequence>
<keyword evidence="2" id="KW-1185">Reference proteome</keyword>
<dbReference type="Proteomes" id="UP000570166">
    <property type="component" value="Unassembled WGS sequence"/>
</dbReference>